<dbReference type="AlphaFoldDB" id="A0A4S4KYH3"/>
<comment type="caution">
    <text evidence="3">The sequence shown here is derived from an EMBL/GenBank/DDBJ whole genome shotgun (WGS) entry which is preliminary data.</text>
</comment>
<dbReference type="PROSITE" id="PS50181">
    <property type="entry name" value="FBOX"/>
    <property type="match status" value="1"/>
</dbReference>
<evidence type="ECO:0000256" key="1">
    <source>
        <dbReference type="SAM" id="MobiDB-lite"/>
    </source>
</evidence>
<feature type="domain" description="F-box" evidence="2">
    <location>
        <begin position="88"/>
        <end position="137"/>
    </location>
</feature>
<dbReference type="SUPFAM" id="SSF81383">
    <property type="entry name" value="F-box domain"/>
    <property type="match status" value="1"/>
</dbReference>
<dbReference type="Proteomes" id="UP000308199">
    <property type="component" value="Unassembled WGS sequence"/>
</dbReference>
<proteinExistence type="predicted"/>
<protein>
    <recommendedName>
        <fullName evidence="2">F-box domain-containing protein</fullName>
    </recommendedName>
</protein>
<evidence type="ECO:0000259" key="2">
    <source>
        <dbReference type="PROSITE" id="PS50181"/>
    </source>
</evidence>
<dbReference type="InterPro" id="IPR001810">
    <property type="entry name" value="F-box_dom"/>
</dbReference>
<name>A0A4S4KYH3_9AGAM</name>
<accession>A0A4S4KYH3</accession>
<organism evidence="3 4">
    <name type="scientific">Phellinidium pouzarii</name>
    <dbReference type="NCBI Taxonomy" id="167371"/>
    <lineage>
        <taxon>Eukaryota</taxon>
        <taxon>Fungi</taxon>
        <taxon>Dikarya</taxon>
        <taxon>Basidiomycota</taxon>
        <taxon>Agaricomycotina</taxon>
        <taxon>Agaricomycetes</taxon>
        <taxon>Hymenochaetales</taxon>
        <taxon>Hymenochaetaceae</taxon>
        <taxon>Phellinidium</taxon>
    </lineage>
</organism>
<dbReference type="EMBL" id="SGPK01000480">
    <property type="protein sequence ID" value="THH03238.1"/>
    <property type="molecule type" value="Genomic_DNA"/>
</dbReference>
<dbReference type="InterPro" id="IPR036047">
    <property type="entry name" value="F-box-like_dom_sf"/>
</dbReference>
<dbReference type="OrthoDB" id="2322499at2759"/>
<keyword evidence="4" id="KW-1185">Reference proteome</keyword>
<reference evidence="3 4" key="1">
    <citation type="submission" date="2019-02" db="EMBL/GenBank/DDBJ databases">
        <title>Genome sequencing of the rare red list fungi Phellinidium pouzarii.</title>
        <authorList>
            <person name="Buettner E."/>
            <person name="Kellner H."/>
        </authorList>
    </citation>
    <scope>NUCLEOTIDE SEQUENCE [LARGE SCALE GENOMIC DNA]</scope>
    <source>
        <strain evidence="3 4">DSM 108285</strain>
    </source>
</reference>
<sequence>MATARISAGNAPKRVLDETVSEPAYHDNSDSLEQQNRPKKRARMHISTRGSDEPVDLVDAQTNMIVATSSSESSAAPRARRRRVVGKLAMMMSMPIDVFFEIAHYIGPDDLLRLSRSSKALRDLLMSKASRMIWRAAEKLVGLPECPMDLSSPQYASFIFDTFCTDCQWKSIRGQSLGKIHIMGSFADKRAIHKEYSSIKEYSEAQKTFVNERRIALRQMWPGIRDLSEWMQRKKRERRDHSDARSSREDDIFDNLRELGYTDEEFRTNCDEYGWKWKNLINQPRRLTDRIWKNILPQLEETIRLRREKKALRAKELRIYDRRRNLQGLSHEFVSSDEGRTCCVVYTELVGMSVFQEVVNSDEAGKDISKKDWDLIKQKMLDMSENRTQKLADKAASSLMSTRREFGLPDIFPDSLSEEGPVNNAILQHPTSFIENPRTRTLELPLTFGASIDHLRKHCSYYFTSNPRHAQWELGKVARSTLSIADALYASIGAGVASTLDGMEALGKSFICMRCSSLTRRCLSWIELVQHFWFELEAFKDRDSARQIWEKKGVIEINIQDHDIETPQKLAVLATANRVIRHPDGKEWSVRITAAYLVATIVSGCSFAKSSLKIISKQSELALE</sequence>
<gene>
    <name evidence="3" type="ORF">EW145_g6415</name>
</gene>
<feature type="compositionally biased region" description="Basic residues" evidence="1">
    <location>
        <begin position="37"/>
        <end position="46"/>
    </location>
</feature>
<evidence type="ECO:0000313" key="3">
    <source>
        <dbReference type="EMBL" id="THH03238.1"/>
    </source>
</evidence>
<feature type="region of interest" description="Disordered" evidence="1">
    <location>
        <begin position="1"/>
        <end position="51"/>
    </location>
</feature>
<evidence type="ECO:0000313" key="4">
    <source>
        <dbReference type="Proteomes" id="UP000308199"/>
    </source>
</evidence>